<evidence type="ECO:0000313" key="4">
    <source>
        <dbReference type="EMBL" id="MFA1770473.1"/>
    </source>
</evidence>
<evidence type="ECO:0000256" key="1">
    <source>
        <dbReference type="ARBA" id="ARBA00022723"/>
    </source>
</evidence>
<feature type="domain" description="NodB homology" evidence="3">
    <location>
        <begin position="8"/>
        <end position="218"/>
    </location>
</feature>
<keyword evidence="1" id="KW-0479">Metal-binding</keyword>
<accession>A0ABV4RBI2</accession>
<sequence length="225" mass="26029">MRGDTAEKKLALLFTGHEFADGYPTIRKALRKNNVKASFFLTGDFYRNPAFAKVIKGLKKEGHFLGAHSDRHLLYNDWGKRDSLLVTKETFTTDLLANYAEMAKFGIKREAAPFFLPPYEWYNQQIADWCQETGFTLINYTPGTLSHADYTYPSLGKQYRTSEFIYTSILNQEQKDPHGLNGYLLLLHLGTDPARTDKFYHRLDELLQELTRRGYQMAPLQEVIQ</sequence>
<dbReference type="PANTHER" id="PTHR10587:SF133">
    <property type="entry name" value="CHITIN DEACETYLASE 1-RELATED"/>
    <property type="match status" value="1"/>
</dbReference>
<comment type="caution">
    <text evidence="4">The sequence shown here is derived from an EMBL/GenBank/DDBJ whole genome shotgun (WGS) entry which is preliminary data.</text>
</comment>
<keyword evidence="2" id="KW-0378">Hydrolase</keyword>
<name>A0ABV4RBI2_9BACT</name>
<reference evidence="4 5" key="1">
    <citation type="submission" date="2024-08" db="EMBL/GenBank/DDBJ databases">
        <authorList>
            <person name="Wei W."/>
        </authorList>
    </citation>
    <scope>NUCLEOTIDE SEQUENCE [LARGE SCALE GENOMIC DNA]</scope>
    <source>
        <strain evidence="4 5">XU2</strain>
    </source>
</reference>
<gene>
    <name evidence="4" type="ORF">ACD591_04155</name>
</gene>
<evidence type="ECO:0000256" key="2">
    <source>
        <dbReference type="ARBA" id="ARBA00022801"/>
    </source>
</evidence>
<dbReference type="RefSeq" id="WP_225840781.1">
    <property type="nucleotide sequence ID" value="NZ_BMMG01000003.1"/>
</dbReference>
<dbReference type="InterPro" id="IPR050248">
    <property type="entry name" value="Polysacc_deacetylase_ArnD"/>
</dbReference>
<evidence type="ECO:0000313" key="5">
    <source>
        <dbReference type="Proteomes" id="UP001570846"/>
    </source>
</evidence>
<organism evidence="4 5">
    <name type="scientific">Rufibacter glacialis</name>
    <dbReference type="NCBI Taxonomy" id="1259555"/>
    <lineage>
        <taxon>Bacteria</taxon>
        <taxon>Pseudomonadati</taxon>
        <taxon>Bacteroidota</taxon>
        <taxon>Cytophagia</taxon>
        <taxon>Cytophagales</taxon>
        <taxon>Hymenobacteraceae</taxon>
        <taxon>Rufibacter</taxon>
    </lineage>
</organism>
<keyword evidence="5" id="KW-1185">Reference proteome</keyword>
<dbReference type="Pfam" id="PF01522">
    <property type="entry name" value="Polysacc_deac_1"/>
    <property type="match status" value="1"/>
</dbReference>
<evidence type="ECO:0000259" key="3">
    <source>
        <dbReference type="PROSITE" id="PS51677"/>
    </source>
</evidence>
<dbReference type="Proteomes" id="UP001570846">
    <property type="component" value="Unassembled WGS sequence"/>
</dbReference>
<proteinExistence type="predicted"/>
<protein>
    <submittedName>
        <fullName evidence="4">Polysaccharide deacetylase family protein</fullName>
    </submittedName>
</protein>
<dbReference type="PROSITE" id="PS51677">
    <property type="entry name" value="NODB"/>
    <property type="match status" value="1"/>
</dbReference>
<dbReference type="SUPFAM" id="SSF88713">
    <property type="entry name" value="Glycoside hydrolase/deacetylase"/>
    <property type="match status" value="1"/>
</dbReference>
<dbReference type="PANTHER" id="PTHR10587">
    <property type="entry name" value="GLYCOSYL TRANSFERASE-RELATED"/>
    <property type="match status" value="1"/>
</dbReference>
<dbReference type="InterPro" id="IPR002509">
    <property type="entry name" value="NODB_dom"/>
</dbReference>
<dbReference type="Gene3D" id="3.20.20.370">
    <property type="entry name" value="Glycoside hydrolase/deacetylase"/>
    <property type="match status" value="1"/>
</dbReference>
<dbReference type="EMBL" id="JBGOGF010000002">
    <property type="protein sequence ID" value="MFA1770473.1"/>
    <property type="molecule type" value="Genomic_DNA"/>
</dbReference>
<dbReference type="InterPro" id="IPR011330">
    <property type="entry name" value="Glyco_hydro/deAcase_b/a-brl"/>
</dbReference>
<dbReference type="CDD" id="cd10917">
    <property type="entry name" value="CE4_NodB_like_6s_7s"/>
    <property type="match status" value="1"/>
</dbReference>